<sequence>MHPLRTLASFTCCILPVITLGYLAACAIWPFRNCPRCGGTGRHASPSGRAYRHCRRCKGSGGRFRLGVLITNRLRRLVKSSR</sequence>
<dbReference type="KEGG" id="aser:Asera_20360"/>
<protein>
    <submittedName>
        <fullName evidence="1">Uncharacterized protein</fullName>
    </submittedName>
</protein>
<dbReference type="Proteomes" id="UP000680750">
    <property type="component" value="Chromosome"/>
</dbReference>
<proteinExistence type="predicted"/>
<keyword evidence="2" id="KW-1185">Reference proteome</keyword>
<evidence type="ECO:0000313" key="1">
    <source>
        <dbReference type="EMBL" id="BCJ27928.1"/>
    </source>
</evidence>
<accession>A0A810L142</accession>
<reference evidence="1" key="1">
    <citation type="submission" date="2020-08" db="EMBL/GenBank/DDBJ databases">
        <title>Whole genome shotgun sequence of Actinocatenispora sera NBRC 101916.</title>
        <authorList>
            <person name="Komaki H."/>
            <person name="Tamura T."/>
        </authorList>
    </citation>
    <scope>NUCLEOTIDE SEQUENCE</scope>
    <source>
        <strain evidence="1">NBRC 101916</strain>
    </source>
</reference>
<evidence type="ECO:0000313" key="2">
    <source>
        <dbReference type="Proteomes" id="UP000680750"/>
    </source>
</evidence>
<dbReference type="InterPro" id="IPR036410">
    <property type="entry name" value="HSP_DnaJ_Cys-rich_dom_sf"/>
</dbReference>
<dbReference type="EMBL" id="AP023354">
    <property type="protein sequence ID" value="BCJ27928.1"/>
    <property type="molecule type" value="Genomic_DNA"/>
</dbReference>
<dbReference type="Gene3D" id="6.20.20.10">
    <property type="match status" value="1"/>
</dbReference>
<dbReference type="AlphaFoldDB" id="A0A810L142"/>
<organism evidence="1 2">
    <name type="scientific">Actinocatenispora sera</name>
    <dbReference type="NCBI Taxonomy" id="390989"/>
    <lineage>
        <taxon>Bacteria</taxon>
        <taxon>Bacillati</taxon>
        <taxon>Actinomycetota</taxon>
        <taxon>Actinomycetes</taxon>
        <taxon>Micromonosporales</taxon>
        <taxon>Micromonosporaceae</taxon>
        <taxon>Actinocatenispora</taxon>
    </lineage>
</organism>
<dbReference type="SUPFAM" id="SSF57938">
    <property type="entry name" value="DnaJ/Hsp40 cysteine-rich domain"/>
    <property type="match status" value="1"/>
</dbReference>
<gene>
    <name evidence="1" type="ORF">Asera_20360</name>
</gene>
<name>A0A810L142_9ACTN</name>